<keyword evidence="2" id="KW-1185">Reference proteome</keyword>
<dbReference type="SUPFAM" id="SSF56399">
    <property type="entry name" value="ADP-ribosylation"/>
    <property type="match status" value="1"/>
</dbReference>
<accession>A0A0M0K0R6</accession>
<protein>
    <submittedName>
        <fullName evidence="1">Uncharacterized protein</fullName>
    </submittedName>
</protein>
<dbReference type="PROSITE" id="PS51996">
    <property type="entry name" value="TR_MART"/>
    <property type="match status" value="1"/>
</dbReference>
<reference evidence="2" key="1">
    <citation type="journal article" date="2015" name="PLoS Genet.">
        <title>Genome Sequence and Transcriptome Analyses of Chrysochromulina tobin: Metabolic Tools for Enhanced Algal Fitness in the Prominent Order Prymnesiales (Haptophyceae).</title>
        <authorList>
            <person name="Hovde B.T."/>
            <person name="Deodato C.R."/>
            <person name="Hunsperger H.M."/>
            <person name="Ryken S.A."/>
            <person name="Yost W."/>
            <person name="Jha R.K."/>
            <person name="Patterson J."/>
            <person name="Monnat R.J. Jr."/>
            <person name="Barlow S.B."/>
            <person name="Starkenburg S.R."/>
            <person name="Cattolico R.A."/>
        </authorList>
    </citation>
    <scope>NUCLEOTIDE SEQUENCE</scope>
    <source>
        <strain evidence="2">CCMP291</strain>
    </source>
</reference>
<dbReference type="Gene3D" id="3.90.176.10">
    <property type="entry name" value="Toxin ADP-ribosyltransferase, Chain A, domain 1"/>
    <property type="match status" value="1"/>
</dbReference>
<dbReference type="AlphaFoldDB" id="A0A0M0K0R6"/>
<proteinExistence type="predicted"/>
<dbReference type="Proteomes" id="UP000037460">
    <property type="component" value="Unassembled WGS sequence"/>
</dbReference>
<gene>
    <name evidence="1" type="ORF">Ctob_003140</name>
</gene>
<sequence length="638" mass="69915">MGAGLRNMAVAELRHLMRLTEDVVRHSQSAVEALSIGRPLTSRARYLQPLAELIGPPPATRTWEDEWIALNVEAFAIAGRMECANEFHVKMHDTPERLRTNFSPTIDDLLRSPSWTRERAELYVLLGTAAGSISRALRGRDSCYVASTYALCEALFESRPDSRSKLPPRMFRNMLGECSLTEAEPNWKQLEQPDETGFCGLTSMALTLVDCMPQSFTETGFAVRVAAKHRVEHKPAPGDVVAFDSAPDDEHGAHTAIITTSNRQACFPPNTQFRLKEVFGAGEWEAPGGKFPQQRLLVVTATYHPPRSDVVGKFSQLFADQQPKLCGSREALIFGRPEACALGLDGLADNPMLSMADEFARDLEWTTWEGAKYTLRSEYEYVTGSAVSAPCGASGTRDEANDGKTLADFQAAANAWIADRRRKGLGTIPGESALLTRDEVLAVRLITGPAHHPINGFLRQTSKVVGEHRRILAQHPSLTFAATVGHVCRALRKLADVASEEEISTPLWRGMRGAVPSSFWEEDSGFIPTSARQGVVVEPAFMSTSRLEQACIDFMQADGPNVLWVIQPQPATGGVDCAFHSGASVSILSQFAHEDEVLFAPGTMLRATPESTTARASAPFEEAGKKRYRMIKVVPSVF</sequence>
<comment type="caution">
    <text evidence="1">The sequence shown here is derived from an EMBL/GenBank/DDBJ whole genome shotgun (WGS) entry which is preliminary data.</text>
</comment>
<dbReference type="EMBL" id="JWZX01001780">
    <property type="protein sequence ID" value="KOO32409.1"/>
    <property type="molecule type" value="Genomic_DNA"/>
</dbReference>
<name>A0A0M0K0R6_9EUKA</name>
<organism evidence="1 2">
    <name type="scientific">Chrysochromulina tobinii</name>
    <dbReference type="NCBI Taxonomy" id="1460289"/>
    <lineage>
        <taxon>Eukaryota</taxon>
        <taxon>Haptista</taxon>
        <taxon>Haptophyta</taxon>
        <taxon>Prymnesiophyceae</taxon>
        <taxon>Prymnesiales</taxon>
        <taxon>Chrysochromulinaceae</taxon>
        <taxon>Chrysochromulina</taxon>
    </lineage>
</organism>
<evidence type="ECO:0000313" key="1">
    <source>
        <dbReference type="EMBL" id="KOO32409.1"/>
    </source>
</evidence>
<evidence type="ECO:0000313" key="2">
    <source>
        <dbReference type="Proteomes" id="UP000037460"/>
    </source>
</evidence>